<dbReference type="InterPro" id="IPR011059">
    <property type="entry name" value="Metal-dep_hydrolase_composite"/>
</dbReference>
<dbReference type="GO" id="GO:0005829">
    <property type="term" value="C:cytosol"/>
    <property type="evidence" value="ECO:0007669"/>
    <property type="project" value="TreeGrafter"/>
</dbReference>
<accession>A0A2T7G7X2</accession>
<feature type="modified residue" description="N6-carboxylysine" evidence="5">
    <location>
        <position position="196"/>
    </location>
</feature>
<dbReference type="InterPro" id="IPR050378">
    <property type="entry name" value="Metallo-dep_Hydrolases_sf"/>
</dbReference>
<dbReference type="InterPro" id="IPR006680">
    <property type="entry name" value="Amidohydro-rel"/>
</dbReference>
<dbReference type="NCBIfam" id="NF009941">
    <property type="entry name" value="PRK13404.1"/>
    <property type="match status" value="1"/>
</dbReference>
<dbReference type="Gene3D" id="3.20.20.140">
    <property type="entry name" value="Metal-dependent hydrolases"/>
    <property type="match status" value="1"/>
</dbReference>
<dbReference type="CDD" id="cd01314">
    <property type="entry name" value="D-HYD"/>
    <property type="match status" value="1"/>
</dbReference>
<name>A0A2T7G7X2_9RHOB</name>
<keyword evidence="8" id="KW-1185">Reference proteome</keyword>
<dbReference type="Gene3D" id="2.30.40.10">
    <property type="entry name" value="Urease, subunit C, domain 1"/>
    <property type="match status" value="1"/>
</dbReference>
<evidence type="ECO:0000256" key="3">
    <source>
        <dbReference type="ARBA" id="ARBA00022723"/>
    </source>
</evidence>
<evidence type="ECO:0000256" key="2">
    <source>
        <dbReference type="ARBA" id="ARBA00008829"/>
    </source>
</evidence>
<dbReference type="NCBIfam" id="TIGR02033">
    <property type="entry name" value="D-hydantoinase"/>
    <property type="match status" value="1"/>
</dbReference>
<comment type="similarity">
    <text evidence="2">Belongs to the metallo-dependent hydrolases superfamily. Hydantoinase/dihydropyrimidinase family.</text>
</comment>
<evidence type="ECO:0000259" key="6">
    <source>
        <dbReference type="Pfam" id="PF01979"/>
    </source>
</evidence>
<gene>
    <name evidence="7" type="primary">hydA</name>
    <name evidence="7" type="ORF">DC366_06385</name>
</gene>
<dbReference type="PANTHER" id="PTHR11647">
    <property type="entry name" value="HYDRANTOINASE/DIHYDROPYRIMIDINASE FAMILY MEMBER"/>
    <property type="match status" value="1"/>
</dbReference>
<evidence type="ECO:0000313" key="8">
    <source>
        <dbReference type="Proteomes" id="UP000244446"/>
    </source>
</evidence>
<keyword evidence="4" id="KW-0378">Hydrolase</keyword>
<dbReference type="Proteomes" id="UP000244446">
    <property type="component" value="Unassembled WGS sequence"/>
</dbReference>
<dbReference type="GO" id="GO:0046872">
    <property type="term" value="F:metal ion binding"/>
    <property type="evidence" value="ECO:0007669"/>
    <property type="project" value="UniProtKB-KW"/>
</dbReference>
<dbReference type="AlphaFoldDB" id="A0A2T7G7X2"/>
<dbReference type="Pfam" id="PF01979">
    <property type="entry name" value="Amidohydro_1"/>
    <property type="match status" value="1"/>
</dbReference>
<comment type="PTM">
    <text evidence="5">Carbamylation allows a single lysine to coordinate two divalent metal cations.</text>
</comment>
<evidence type="ECO:0000256" key="5">
    <source>
        <dbReference type="PIRSR" id="PIRSR611778-50"/>
    </source>
</evidence>
<reference evidence="7 8" key="1">
    <citation type="submission" date="2018-04" db="EMBL/GenBank/DDBJ databases">
        <title>Pelagivirga bohaiensis gen. nov., sp. nov., a bacterium isolated from the Bohai Sea.</title>
        <authorList>
            <person name="Ji X."/>
        </authorList>
    </citation>
    <scope>NUCLEOTIDE SEQUENCE [LARGE SCALE GENOMIC DNA]</scope>
    <source>
        <strain evidence="7 8">BH-SD19</strain>
    </source>
</reference>
<evidence type="ECO:0000313" key="7">
    <source>
        <dbReference type="EMBL" id="PVA10532.1"/>
    </source>
</evidence>
<dbReference type="SUPFAM" id="SSF51556">
    <property type="entry name" value="Metallo-dependent hydrolases"/>
    <property type="match status" value="1"/>
</dbReference>
<feature type="domain" description="Amidohydrolase-related" evidence="6">
    <location>
        <begin position="95"/>
        <end position="483"/>
    </location>
</feature>
<dbReference type="EMBL" id="QCYH01000003">
    <property type="protein sequence ID" value="PVA10532.1"/>
    <property type="molecule type" value="Genomic_DNA"/>
</dbReference>
<dbReference type="GO" id="GO:0016812">
    <property type="term" value="F:hydrolase activity, acting on carbon-nitrogen (but not peptide) bonds, in cyclic amides"/>
    <property type="evidence" value="ECO:0007669"/>
    <property type="project" value="TreeGrafter"/>
</dbReference>
<dbReference type="OrthoDB" id="9775759at2"/>
<dbReference type="SUPFAM" id="SSF51338">
    <property type="entry name" value="Composite domain of metallo-dependent hydrolases"/>
    <property type="match status" value="2"/>
</dbReference>
<evidence type="ECO:0000256" key="1">
    <source>
        <dbReference type="ARBA" id="ARBA00001947"/>
    </source>
</evidence>
<keyword evidence="3" id="KW-0479">Metal-binding</keyword>
<organism evidence="7 8">
    <name type="scientific">Pelagivirga sediminicola</name>
    <dbReference type="NCBI Taxonomy" id="2170575"/>
    <lineage>
        <taxon>Bacteria</taxon>
        <taxon>Pseudomonadati</taxon>
        <taxon>Pseudomonadota</taxon>
        <taxon>Alphaproteobacteria</taxon>
        <taxon>Rhodobacterales</taxon>
        <taxon>Paracoccaceae</taxon>
        <taxon>Pelagivirga</taxon>
    </lineage>
</organism>
<dbReference type="PANTHER" id="PTHR11647:SF1">
    <property type="entry name" value="COLLAPSIN RESPONSE MEDIATOR PROTEIN"/>
    <property type="match status" value="1"/>
</dbReference>
<dbReference type="InterPro" id="IPR011778">
    <property type="entry name" value="Hydantoinase/dihydroPyrase"/>
</dbReference>
<dbReference type="FunFam" id="3.20.20.140:FF:000174">
    <property type="entry name" value="Dihydropyrimidinase-related protein 2"/>
    <property type="match status" value="1"/>
</dbReference>
<dbReference type="InterPro" id="IPR032466">
    <property type="entry name" value="Metal_Hydrolase"/>
</dbReference>
<protein>
    <submittedName>
        <fullName evidence="7">Dihydropyrimidinase</fullName>
    </submittedName>
</protein>
<comment type="caution">
    <text evidence="7">The sequence shown here is derived from an EMBL/GenBank/DDBJ whole genome shotgun (WGS) entry which is preliminary data.</text>
</comment>
<comment type="cofactor">
    <cofactor evidence="1">
        <name>Zn(2+)</name>
        <dbReference type="ChEBI" id="CHEBI:29105"/>
    </cofactor>
</comment>
<sequence>MRTPPSIRCRSNRCRCDRWRHWRRGCWCAGTRCRTIANCGQGSRAVEFDTVIHGGTIVTASERYAGDIGITDGRICAVAERLAGGTRRIDAGGRLVMPGGIEAHAHIAQESASGIMTADGYLSGSISAAFGGNSSFIPFAAQHRGQSIDDVIATYDARARPSVIDYSWHLIVSDPTEEVLHDQLPRAFARGITSLKVFTTYDLLNIGDAGMLDILSVARDHGALTMVHAENHAMVAWMNGELGARGLTAPKYHALSRPELAEEEAINRAITLAQLSGAPLFVVHVSTAGGAARVQRARGEGGQVFAETCPQYLALTRDDLDRPGMEGAKFICSPPLRDAATQDALWRHVQTGTFDSVSSDHAPYRFDGTGKLMHGQGAPYPKIANGMPGIAARLPWLFSEGVVKGRLRLEDFVALTSTNAARIFGAAKKGRITPGMDADIAIWNPEAVRKVTLADQHDNMDFTPFEGMELTGVPEIVMTRGEVIVAHGTLHGKEGQGRFFARAPMGRTGRPGMPVKEVELMRAGAGQ</sequence>
<proteinExistence type="inferred from homology"/>
<evidence type="ECO:0000256" key="4">
    <source>
        <dbReference type="ARBA" id="ARBA00022801"/>
    </source>
</evidence>